<dbReference type="InterPro" id="IPR036390">
    <property type="entry name" value="WH_DNA-bd_sf"/>
</dbReference>
<dbReference type="PROSITE" id="PS50995">
    <property type="entry name" value="HTH_MARR_2"/>
    <property type="match status" value="1"/>
</dbReference>
<comment type="caution">
    <text evidence="2">The sequence shown here is derived from an EMBL/GenBank/DDBJ whole genome shotgun (WGS) entry which is preliminary data.</text>
</comment>
<organism evidence="2 3">
    <name type="scientific">Bittarella massiliensis</name>
    <name type="common">ex Durand et al. 2017</name>
    <dbReference type="NCBI Taxonomy" id="1720313"/>
    <lineage>
        <taxon>Bacteria</taxon>
        <taxon>Bacillati</taxon>
        <taxon>Bacillota</taxon>
        <taxon>Clostridia</taxon>
        <taxon>Eubacteriales</taxon>
        <taxon>Oscillospiraceae</taxon>
        <taxon>Bittarella (ex Durand et al. 2017)</taxon>
    </lineage>
</organism>
<reference evidence="2" key="1">
    <citation type="submission" date="2022-06" db="EMBL/GenBank/DDBJ databases">
        <title>Isolation of gut microbiota from human fecal samples.</title>
        <authorList>
            <person name="Pamer E.G."/>
            <person name="Barat B."/>
            <person name="Waligurski E."/>
            <person name="Medina S."/>
            <person name="Paddock L."/>
            <person name="Mostad J."/>
        </authorList>
    </citation>
    <scope>NUCLEOTIDE SEQUENCE</scope>
    <source>
        <strain evidence="2">DFI.7.96</strain>
    </source>
</reference>
<feature type="domain" description="HTH marR-type" evidence="1">
    <location>
        <begin position="1"/>
        <end position="142"/>
    </location>
</feature>
<name>A0AAW5K9T8_9FIRM</name>
<dbReference type="InterPro" id="IPR036388">
    <property type="entry name" value="WH-like_DNA-bd_sf"/>
</dbReference>
<proteinExistence type="predicted"/>
<gene>
    <name evidence="2" type="ORF">NE646_08485</name>
</gene>
<dbReference type="SUPFAM" id="SSF46785">
    <property type="entry name" value="Winged helix' DNA-binding domain"/>
    <property type="match status" value="1"/>
</dbReference>
<evidence type="ECO:0000259" key="1">
    <source>
        <dbReference type="PROSITE" id="PS50995"/>
    </source>
</evidence>
<sequence>MDHEEVREYVNQYCALRDVQYAAYELYARKHGLTAKELFVLDIIWFAPDGCLQSDICERLSATKQTVSAIIKKFLKQGYVSLTESETDRRNKIVRFTKAGIEYTQKIIPPAAHAEIDAMSELSGEDIAELVRLTTLFSRCMREKFESIQEQS</sequence>
<dbReference type="PANTHER" id="PTHR33164:SF43">
    <property type="entry name" value="HTH-TYPE TRANSCRIPTIONAL REPRESSOR YETL"/>
    <property type="match status" value="1"/>
</dbReference>
<dbReference type="Pfam" id="PF12802">
    <property type="entry name" value="MarR_2"/>
    <property type="match status" value="1"/>
</dbReference>
<dbReference type="PANTHER" id="PTHR33164">
    <property type="entry name" value="TRANSCRIPTIONAL REGULATOR, MARR FAMILY"/>
    <property type="match status" value="1"/>
</dbReference>
<dbReference type="InterPro" id="IPR039422">
    <property type="entry name" value="MarR/SlyA-like"/>
</dbReference>
<dbReference type="EMBL" id="JANGAB010000004">
    <property type="protein sequence ID" value="MCQ4949701.1"/>
    <property type="molecule type" value="Genomic_DNA"/>
</dbReference>
<evidence type="ECO:0000313" key="3">
    <source>
        <dbReference type="Proteomes" id="UP001205063"/>
    </source>
</evidence>
<evidence type="ECO:0000313" key="2">
    <source>
        <dbReference type="EMBL" id="MCQ4949701.1"/>
    </source>
</evidence>
<accession>A0AAW5K9T8</accession>
<dbReference type="GO" id="GO:0006950">
    <property type="term" value="P:response to stress"/>
    <property type="evidence" value="ECO:0007669"/>
    <property type="project" value="TreeGrafter"/>
</dbReference>
<dbReference type="RefSeq" id="WP_256136202.1">
    <property type="nucleotide sequence ID" value="NZ_JANGAB010000004.1"/>
</dbReference>
<dbReference type="Gene3D" id="1.10.10.10">
    <property type="entry name" value="Winged helix-like DNA-binding domain superfamily/Winged helix DNA-binding domain"/>
    <property type="match status" value="1"/>
</dbReference>
<dbReference type="GO" id="GO:0003700">
    <property type="term" value="F:DNA-binding transcription factor activity"/>
    <property type="evidence" value="ECO:0007669"/>
    <property type="project" value="InterPro"/>
</dbReference>
<protein>
    <submittedName>
        <fullName evidence="2">MarR family transcriptional regulator</fullName>
    </submittedName>
</protein>
<dbReference type="InterPro" id="IPR000835">
    <property type="entry name" value="HTH_MarR-typ"/>
</dbReference>
<dbReference type="AlphaFoldDB" id="A0AAW5K9T8"/>
<dbReference type="SMART" id="SM00347">
    <property type="entry name" value="HTH_MARR"/>
    <property type="match status" value="1"/>
</dbReference>
<dbReference type="Proteomes" id="UP001205063">
    <property type="component" value="Unassembled WGS sequence"/>
</dbReference>